<dbReference type="Proteomes" id="UP000185479">
    <property type="component" value="Chromosome"/>
</dbReference>
<name>A0A1L7CNH8_CORFL</name>
<dbReference type="RefSeq" id="WP_075730303.1">
    <property type="nucleotide sequence ID" value="NZ_BJNB01000016.1"/>
</dbReference>
<reference evidence="1 3" key="1">
    <citation type="submission" date="2014-08" db="EMBL/GenBank/DDBJ databases">
        <title>Complete genome sequence of Corynebacterium flavescens OJ8(T)(=DSM 20296(T)), isolated from cheese.</title>
        <authorList>
            <person name="Ruckert C."/>
            <person name="Albersmeier A."/>
            <person name="Winkler A."/>
            <person name="Kalinowski J."/>
        </authorList>
    </citation>
    <scope>NUCLEOTIDE SEQUENCE [LARGE SCALE GENOMIC DNA]</scope>
    <source>
        <strain evidence="1 3">OJ8</strain>
    </source>
</reference>
<dbReference type="GeneID" id="82880916"/>
<gene>
    <name evidence="2" type="ORF">CFL01nite_12750</name>
    <name evidence="1" type="ORF">CFLV_09405</name>
</gene>
<proteinExistence type="predicted"/>
<evidence type="ECO:0000313" key="4">
    <source>
        <dbReference type="Proteomes" id="UP000315353"/>
    </source>
</evidence>
<evidence type="ECO:0000313" key="1">
    <source>
        <dbReference type="EMBL" id="APT87378.1"/>
    </source>
</evidence>
<sequence>MSEYRQRMFRITIWGVNGQPIPLSRPGIDREGIFLREVPDGLQGFAKKHMWDEASGTWRGIAPQINDMTLDLHVKGGDIRGGVNRILDALGDGSKPVSICITSAEFGHRWLEMRMSKVSQIDWGQNPGSSAYAKFSVVLELSGSTAKRFKERIVLTQAGPFGAVQIPVDGDQDVWPKFIVSGQHSGVKIRLTDKDDWQTVPHRADGWVIDSHPARRSVTNLAGLPDFSQVVPFWPEPIPVDGNRGTIQIEVDAPGPDFRLEIEWQPEMSRAW</sequence>
<protein>
    <submittedName>
        <fullName evidence="1">Uncharacterized protein</fullName>
    </submittedName>
</protein>
<evidence type="ECO:0000313" key="2">
    <source>
        <dbReference type="EMBL" id="GEB97780.1"/>
    </source>
</evidence>
<dbReference type="EMBL" id="CP009246">
    <property type="protein sequence ID" value="APT87378.1"/>
    <property type="molecule type" value="Genomic_DNA"/>
</dbReference>
<keyword evidence="3" id="KW-1185">Reference proteome</keyword>
<organism evidence="1 3">
    <name type="scientific">Corynebacterium flavescens</name>
    <dbReference type="NCBI Taxonomy" id="28028"/>
    <lineage>
        <taxon>Bacteria</taxon>
        <taxon>Bacillati</taxon>
        <taxon>Actinomycetota</taxon>
        <taxon>Actinomycetes</taxon>
        <taxon>Mycobacteriales</taxon>
        <taxon>Corynebacteriaceae</taxon>
        <taxon>Corynebacterium</taxon>
    </lineage>
</organism>
<dbReference type="KEGG" id="cfc:CFLV_09405"/>
<dbReference type="Proteomes" id="UP000315353">
    <property type="component" value="Unassembled WGS sequence"/>
</dbReference>
<dbReference type="EMBL" id="BJNB01000016">
    <property type="protein sequence ID" value="GEB97780.1"/>
    <property type="molecule type" value="Genomic_DNA"/>
</dbReference>
<accession>A0A1L7CNH8</accession>
<reference evidence="2 4" key="2">
    <citation type="submission" date="2019-06" db="EMBL/GenBank/DDBJ databases">
        <title>Whole genome shotgun sequence of Corynebacterium flavescens NBRC 14136.</title>
        <authorList>
            <person name="Hosoyama A."/>
            <person name="Uohara A."/>
            <person name="Ohji S."/>
            <person name="Ichikawa N."/>
        </authorList>
    </citation>
    <scope>NUCLEOTIDE SEQUENCE [LARGE SCALE GENOMIC DNA]</scope>
    <source>
        <strain evidence="2 4">NBRC 14136</strain>
    </source>
</reference>
<dbReference type="AlphaFoldDB" id="A0A1L7CNH8"/>
<evidence type="ECO:0000313" key="3">
    <source>
        <dbReference type="Proteomes" id="UP000185479"/>
    </source>
</evidence>